<dbReference type="InterPro" id="IPR007630">
    <property type="entry name" value="RNA_pol_sigma70_r4"/>
</dbReference>
<evidence type="ECO:0000259" key="5">
    <source>
        <dbReference type="Pfam" id="PF04198"/>
    </source>
</evidence>
<keyword evidence="3" id="KW-0238">DNA-binding</keyword>
<evidence type="ECO:0000313" key="7">
    <source>
        <dbReference type="EMBL" id="MBF4694307.1"/>
    </source>
</evidence>
<evidence type="ECO:0000256" key="4">
    <source>
        <dbReference type="ARBA" id="ARBA00023163"/>
    </source>
</evidence>
<dbReference type="PANTHER" id="PTHR34294:SF5">
    <property type="entry name" value="CENTRAL GLYCOLYTIC GENES REGULATOR"/>
    <property type="match status" value="1"/>
</dbReference>
<evidence type="ECO:0000259" key="6">
    <source>
        <dbReference type="Pfam" id="PF04545"/>
    </source>
</evidence>
<sequence>MEKAINDKRLMVRCAQMYYDEGFNQADISEKLGISKSTVSRILNSAIQNGIVKITVVNPYEYKFIEIEHILEKKFGLKEAIIVEVNTDNIEVIKDELAKAGAAYLERIVKSDQIIGVTWGTTVKLIPRYITNTKKNSLTFIPLSGGIGEAMFDLHPNQIAIDFAEKFRANSKVLLAPSMVDDLDRKKLFMEERSINELMKLYDCLDIAVSGIGCPKLNTSTMISSGYYTEEQLQKLVNEGAVADVSNMLIDKNGDGSKFESNSRIIGITLEQFRNAKLTIGIAGGTMKVEAIKAALKGNYLDVLILDLNAAMAIINNLEEE</sequence>
<organism evidence="7 8">
    <name type="scientific">Fusibacter ferrireducens</name>
    <dbReference type="NCBI Taxonomy" id="2785058"/>
    <lineage>
        <taxon>Bacteria</taxon>
        <taxon>Bacillati</taxon>
        <taxon>Bacillota</taxon>
        <taxon>Clostridia</taxon>
        <taxon>Eubacteriales</taxon>
        <taxon>Eubacteriales Family XII. Incertae Sedis</taxon>
        <taxon>Fusibacter</taxon>
    </lineage>
</organism>
<dbReference type="Gene3D" id="3.40.50.1360">
    <property type="match status" value="1"/>
</dbReference>
<protein>
    <submittedName>
        <fullName evidence="7">Sugar-binding transcriptional regulator</fullName>
    </submittedName>
</protein>
<dbReference type="InterPro" id="IPR007324">
    <property type="entry name" value="Sugar-bd_dom_put"/>
</dbReference>
<dbReference type="EMBL" id="JADKNH010000008">
    <property type="protein sequence ID" value="MBF4694307.1"/>
    <property type="molecule type" value="Genomic_DNA"/>
</dbReference>
<evidence type="ECO:0000256" key="2">
    <source>
        <dbReference type="ARBA" id="ARBA00023015"/>
    </source>
</evidence>
<evidence type="ECO:0000256" key="3">
    <source>
        <dbReference type="ARBA" id="ARBA00023125"/>
    </source>
</evidence>
<dbReference type="Pfam" id="PF04198">
    <property type="entry name" value="Sugar-bind"/>
    <property type="match status" value="1"/>
</dbReference>
<comment type="caution">
    <text evidence="7">The sequence shown here is derived from an EMBL/GenBank/DDBJ whole genome shotgun (WGS) entry which is preliminary data.</text>
</comment>
<dbReference type="InterPro" id="IPR037171">
    <property type="entry name" value="NagB/RpiA_transferase-like"/>
</dbReference>
<dbReference type="Gene3D" id="1.10.10.60">
    <property type="entry name" value="Homeodomain-like"/>
    <property type="match status" value="1"/>
</dbReference>
<comment type="similarity">
    <text evidence="1">Belongs to the SorC transcriptional regulatory family.</text>
</comment>
<gene>
    <name evidence="7" type="ORF">ISU02_14390</name>
</gene>
<dbReference type="Pfam" id="PF04545">
    <property type="entry name" value="Sigma70_r4"/>
    <property type="match status" value="1"/>
</dbReference>
<dbReference type="SUPFAM" id="SSF100950">
    <property type="entry name" value="NagB/RpiA/CoA transferase-like"/>
    <property type="match status" value="1"/>
</dbReference>
<accession>A0ABR9ZV24</accession>
<keyword evidence="4" id="KW-0804">Transcription</keyword>
<reference evidence="7 8" key="1">
    <citation type="submission" date="2020-11" db="EMBL/GenBank/DDBJ databases">
        <title>Fusibacter basophilias sp. nov.</title>
        <authorList>
            <person name="Qiu D."/>
        </authorList>
    </citation>
    <scope>NUCLEOTIDE SEQUENCE [LARGE SCALE GENOMIC DNA]</scope>
    <source>
        <strain evidence="7 8">Q10-2</strain>
    </source>
</reference>
<keyword evidence="2" id="KW-0805">Transcription regulation</keyword>
<name>A0ABR9ZV24_9FIRM</name>
<dbReference type="PANTHER" id="PTHR34294">
    <property type="entry name" value="TRANSCRIPTIONAL REGULATOR-RELATED"/>
    <property type="match status" value="1"/>
</dbReference>
<feature type="domain" description="RNA polymerase sigma-70 region 4" evidence="6">
    <location>
        <begin position="16"/>
        <end position="48"/>
    </location>
</feature>
<evidence type="ECO:0000256" key="1">
    <source>
        <dbReference type="ARBA" id="ARBA00010466"/>
    </source>
</evidence>
<dbReference type="InterPro" id="IPR051054">
    <property type="entry name" value="SorC_transcr_regulators"/>
</dbReference>
<dbReference type="RefSeq" id="WP_194702541.1">
    <property type="nucleotide sequence ID" value="NZ_JADKNH010000008.1"/>
</dbReference>
<evidence type="ECO:0000313" key="8">
    <source>
        <dbReference type="Proteomes" id="UP000614200"/>
    </source>
</evidence>
<feature type="domain" description="Sugar-binding" evidence="5">
    <location>
        <begin position="65"/>
        <end position="316"/>
    </location>
</feature>
<proteinExistence type="inferred from homology"/>
<dbReference type="Proteomes" id="UP000614200">
    <property type="component" value="Unassembled WGS sequence"/>
</dbReference>
<keyword evidence="8" id="KW-1185">Reference proteome</keyword>